<dbReference type="InterPro" id="IPR017734">
    <property type="entry name" value="T6SS_SciN"/>
</dbReference>
<keyword evidence="2" id="KW-0732">Signal</keyword>
<protein>
    <submittedName>
        <fullName evidence="3">Type VI secretion lipoprotein</fullName>
    </submittedName>
</protein>
<gene>
    <name evidence="3" type="ORF">AWB80_04411</name>
</gene>
<keyword evidence="3" id="KW-0449">Lipoprotein</keyword>
<dbReference type="Proteomes" id="UP000054911">
    <property type="component" value="Unassembled WGS sequence"/>
</dbReference>
<feature type="signal peptide" evidence="2">
    <location>
        <begin position="1"/>
        <end position="26"/>
    </location>
</feature>
<dbReference type="Pfam" id="PF12790">
    <property type="entry name" value="T6SS-SciN"/>
    <property type="match status" value="1"/>
</dbReference>
<dbReference type="Gene3D" id="2.60.40.4150">
    <property type="entry name" value="Type VI secretion system, lipoprotein SciN"/>
    <property type="match status" value="1"/>
</dbReference>
<accession>A0A158C0X1</accession>
<feature type="compositionally biased region" description="Basic and acidic residues" evidence="1">
    <location>
        <begin position="203"/>
        <end position="214"/>
    </location>
</feature>
<dbReference type="NCBIfam" id="TIGR03352">
    <property type="entry name" value="VI_chp_3"/>
    <property type="match status" value="1"/>
</dbReference>
<dbReference type="PANTHER" id="PTHR37625">
    <property type="entry name" value="OUTER MEMBRANE LIPOPROTEIN-RELATED"/>
    <property type="match status" value="1"/>
</dbReference>
<dbReference type="PANTHER" id="PTHR37625:SF5">
    <property type="entry name" value="LIPOPROTEIN"/>
    <property type="match status" value="1"/>
</dbReference>
<dbReference type="STRING" id="1777141.AWB80_04411"/>
<feature type="chain" id="PRO_5007622460" evidence="2">
    <location>
        <begin position="27"/>
        <end position="335"/>
    </location>
</feature>
<evidence type="ECO:0000313" key="4">
    <source>
        <dbReference type="Proteomes" id="UP000054911"/>
    </source>
</evidence>
<dbReference type="EMBL" id="FCOE02000015">
    <property type="protein sequence ID" value="SAK75998.1"/>
    <property type="molecule type" value="Genomic_DNA"/>
</dbReference>
<sequence>MTLLCPFRPLRSLRPLLAILAALSIAGCSLFSKDNAPPTQVAFSLYAGPDVNPNPDSVVPDSAATTRETPELPAITIDPDAARGPYELNLKGANKADLTRQLKSLLDALQKDGDAHGARVRFRPATTSLGRLDSASTQPRYPLEAPATPLPVQWTLPKGASSAHVIVNPPLPIEGVGDTARSASKPEPALGQYADAPSFTRSRAQEQQEQERSESTAVATPVSFKILQLKDDTLFLSADYSQLTKDLKKTLGSTYIDDDDYVLQPGQFKYIEYAGIDKKARFIAVLANFHNQNGATWKQVLRLESRGYRYALAVILRGSEVTIADEGYRAPQPSK</sequence>
<evidence type="ECO:0000313" key="3">
    <source>
        <dbReference type="EMBL" id="SAK75998.1"/>
    </source>
</evidence>
<organism evidence="3 4">
    <name type="scientific">Caballeronia pedi</name>
    <dbReference type="NCBI Taxonomy" id="1777141"/>
    <lineage>
        <taxon>Bacteria</taxon>
        <taxon>Pseudomonadati</taxon>
        <taxon>Pseudomonadota</taxon>
        <taxon>Betaproteobacteria</taxon>
        <taxon>Burkholderiales</taxon>
        <taxon>Burkholderiaceae</taxon>
        <taxon>Caballeronia</taxon>
    </lineage>
</organism>
<keyword evidence="4" id="KW-1185">Reference proteome</keyword>
<dbReference type="InterPro" id="IPR038706">
    <property type="entry name" value="Type_VI_SciN-like_sf"/>
</dbReference>
<reference evidence="3" key="1">
    <citation type="submission" date="2016-01" db="EMBL/GenBank/DDBJ databases">
        <authorList>
            <person name="Peeters C."/>
        </authorList>
    </citation>
    <scope>NUCLEOTIDE SEQUENCE [LARGE SCALE GENOMIC DNA]</scope>
    <source>
        <strain evidence="3">LMG 29323</strain>
    </source>
</reference>
<name>A0A158C0X1_9BURK</name>
<dbReference type="AlphaFoldDB" id="A0A158C0X1"/>
<dbReference type="OrthoDB" id="8655355at2"/>
<evidence type="ECO:0000256" key="2">
    <source>
        <dbReference type="SAM" id="SignalP"/>
    </source>
</evidence>
<comment type="caution">
    <text evidence="3">The sequence shown here is derived from an EMBL/GenBank/DDBJ whole genome shotgun (WGS) entry which is preliminary data.</text>
</comment>
<evidence type="ECO:0000256" key="1">
    <source>
        <dbReference type="SAM" id="MobiDB-lite"/>
    </source>
</evidence>
<dbReference type="RefSeq" id="WP_061176807.1">
    <property type="nucleotide sequence ID" value="NZ_FCOE02000015.1"/>
</dbReference>
<feature type="region of interest" description="Disordered" evidence="1">
    <location>
        <begin position="177"/>
        <end position="216"/>
    </location>
</feature>
<proteinExistence type="predicted"/>